<dbReference type="Proteomes" id="UP000317650">
    <property type="component" value="Chromosome 8"/>
</dbReference>
<gene>
    <name evidence="1" type="ORF">C4D60_Mb08t12130</name>
</gene>
<name>A0A4S8K362_MUSBA</name>
<reference evidence="1 2" key="1">
    <citation type="journal article" date="2019" name="Nat. Plants">
        <title>Genome sequencing of Musa balbisiana reveals subgenome evolution and function divergence in polyploid bananas.</title>
        <authorList>
            <person name="Yao X."/>
        </authorList>
    </citation>
    <scope>NUCLEOTIDE SEQUENCE [LARGE SCALE GENOMIC DNA]</scope>
    <source>
        <strain evidence="2">cv. DH-PKW</strain>
        <tissue evidence="1">Leaves</tissue>
    </source>
</reference>
<dbReference type="EMBL" id="PYDT01000002">
    <property type="protein sequence ID" value="THU69221.1"/>
    <property type="molecule type" value="Genomic_DNA"/>
</dbReference>
<evidence type="ECO:0000313" key="1">
    <source>
        <dbReference type="EMBL" id="THU69221.1"/>
    </source>
</evidence>
<dbReference type="AlphaFoldDB" id="A0A4S8K362"/>
<proteinExistence type="predicted"/>
<accession>A0A4S8K362</accession>
<sequence>MAVGSMRCSLLLVLGHLVIIAGGMGWFGGDTVSASRIGAAATAVARKSSRAKAANESFPAARSTAGREAAVGAVDDPELVASEVDM</sequence>
<comment type="caution">
    <text evidence="1">The sequence shown here is derived from an EMBL/GenBank/DDBJ whole genome shotgun (WGS) entry which is preliminary data.</text>
</comment>
<organism evidence="1 2">
    <name type="scientific">Musa balbisiana</name>
    <name type="common">Banana</name>
    <dbReference type="NCBI Taxonomy" id="52838"/>
    <lineage>
        <taxon>Eukaryota</taxon>
        <taxon>Viridiplantae</taxon>
        <taxon>Streptophyta</taxon>
        <taxon>Embryophyta</taxon>
        <taxon>Tracheophyta</taxon>
        <taxon>Spermatophyta</taxon>
        <taxon>Magnoliopsida</taxon>
        <taxon>Liliopsida</taxon>
        <taxon>Zingiberales</taxon>
        <taxon>Musaceae</taxon>
        <taxon>Musa</taxon>
    </lineage>
</organism>
<evidence type="ECO:0000313" key="2">
    <source>
        <dbReference type="Proteomes" id="UP000317650"/>
    </source>
</evidence>
<protein>
    <submittedName>
        <fullName evidence="1">Uncharacterized protein</fullName>
    </submittedName>
</protein>
<keyword evidence="2" id="KW-1185">Reference proteome</keyword>